<name>A0A0P1KRM8_9SACH</name>
<evidence type="ECO:0000313" key="4">
    <source>
        <dbReference type="EMBL" id="CUS22828.1"/>
    </source>
</evidence>
<dbReference type="CDD" id="cd12285">
    <property type="entry name" value="RRM3_RBM39_like"/>
    <property type="match status" value="1"/>
</dbReference>
<reference evidence="5" key="1">
    <citation type="submission" date="2015-10" db="EMBL/GenBank/DDBJ databases">
        <authorList>
            <person name="Devillers H."/>
        </authorList>
    </citation>
    <scope>NUCLEOTIDE SEQUENCE [LARGE SCALE GENOMIC DNA]</scope>
</reference>
<feature type="compositionally biased region" description="Basic and acidic residues" evidence="2">
    <location>
        <begin position="127"/>
        <end position="138"/>
    </location>
</feature>
<organism evidence="4 5">
    <name type="scientific">Lachancea quebecensis</name>
    <dbReference type="NCBI Taxonomy" id="1654605"/>
    <lineage>
        <taxon>Eukaryota</taxon>
        <taxon>Fungi</taxon>
        <taxon>Dikarya</taxon>
        <taxon>Ascomycota</taxon>
        <taxon>Saccharomycotina</taxon>
        <taxon>Saccharomycetes</taxon>
        <taxon>Saccharomycetales</taxon>
        <taxon>Saccharomycetaceae</taxon>
        <taxon>Lachancea</taxon>
    </lineage>
</organism>
<dbReference type="InterPro" id="IPR012677">
    <property type="entry name" value="Nucleotide-bd_a/b_plait_sf"/>
</dbReference>
<dbReference type="PANTHER" id="PTHR15608:SF0">
    <property type="entry name" value="HIV TAT-SPECIFIC FACTOR 1"/>
    <property type="match status" value="1"/>
</dbReference>
<sequence>MDEEELQLKRELKEKKTQELARRKRARDSIERKEDTKRPVKNCAIYISHLPLEVTKDEVVKEFTKYGVIRKDSKSSEPKCKFYYDDDGCFEGAALIVYMRPESVRMAIDLMDGYNFMGRELKVEEATFKKEPKNDTKGSTDSPKSFNGGSAEPELNNIHSEVLSEQQRELQDRGYKSDEKNTAQEEEDEPDSDSSESESSPACTVVLANVLDLYANLGSQQIAEIAADLKEGCETIGSVVSFDLDEVLGQAKIEYKSSEVADKCCQLMNGRFFDGRKLIAFNMAQAENEEEDEVSDW</sequence>
<dbReference type="PROSITE" id="PS50102">
    <property type="entry name" value="RRM"/>
    <property type="match status" value="1"/>
</dbReference>
<evidence type="ECO:0000259" key="3">
    <source>
        <dbReference type="PROSITE" id="PS50102"/>
    </source>
</evidence>
<evidence type="ECO:0000256" key="2">
    <source>
        <dbReference type="SAM" id="MobiDB-lite"/>
    </source>
</evidence>
<dbReference type="InterPro" id="IPR000504">
    <property type="entry name" value="RRM_dom"/>
</dbReference>
<feature type="compositionally biased region" description="Acidic residues" evidence="2">
    <location>
        <begin position="184"/>
        <end position="196"/>
    </location>
</feature>
<dbReference type="Proteomes" id="UP000236544">
    <property type="component" value="Unassembled WGS sequence"/>
</dbReference>
<feature type="compositionally biased region" description="Basic and acidic residues" evidence="2">
    <location>
        <begin position="166"/>
        <end position="183"/>
    </location>
</feature>
<dbReference type="OrthoDB" id="10258585at2759"/>
<keyword evidence="1" id="KW-0694">RNA-binding</keyword>
<feature type="region of interest" description="Disordered" evidence="2">
    <location>
        <begin position="17"/>
        <end position="37"/>
    </location>
</feature>
<dbReference type="InterPro" id="IPR034393">
    <property type="entry name" value="TatSF1-like"/>
</dbReference>
<dbReference type="AlphaFoldDB" id="A0A0P1KRM8"/>
<feature type="region of interest" description="Disordered" evidence="2">
    <location>
        <begin position="127"/>
        <end position="201"/>
    </location>
</feature>
<feature type="domain" description="RRM" evidence="3">
    <location>
        <begin position="43"/>
        <end position="128"/>
    </location>
</feature>
<dbReference type="GO" id="GO:0003723">
    <property type="term" value="F:RNA binding"/>
    <property type="evidence" value="ECO:0007669"/>
    <property type="project" value="UniProtKB-UniRule"/>
</dbReference>
<evidence type="ECO:0000313" key="5">
    <source>
        <dbReference type="Proteomes" id="UP000236544"/>
    </source>
</evidence>
<protein>
    <submittedName>
        <fullName evidence="4">LAQU0S07e01024g1_1</fullName>
    </submittedName>
</protein>
<accession>A0A0P1KRM8</accession>
<dbReference type="EMBL" id="LN890573">
    <property type="protein sequence ID" value="CUS22828.1"/>
    <property type="molecule type" value="Genomic_DNA"/>
</dbReference>
<dbReference type="GO" id="GO:0005686">
    <property type="term" value="C:U2 snRNP"/>
    <property type="evidence" value="ECO:0007669"/>
    <property type="project" value="TreeGrafter"/>
</dbReference>
<dbReference type="PANTHER" id="PTHR15608">
    <property type="entry name" value="SPLICING FACTOR U2AF-ASSOCIATED PROTEIN 2"/>
    <property type="match status" value="1"/>
</dbReference>
<dbReference type="SUPFAM" id="SSF54928">
    <property type="entry name" value="RNA-binding domain, RBD"/>
    <property type="match status" value="2"/>
</dbReference>
<dbReference type="Pfam" id="PF00076">
    <property type="entry name" value="RRM_1"/>
    <property type="match status" value="2"/>
</dbReference>
<proteinExistence type="predicted"/>
<dbReference type="Gene3D" id="3.30.70.330">
    <property type="match status" value="2"/>
</dbReference>
<dbReference type="GO" id="GO:0005684">
    <property type="term" value="C:U2-type spliceosomal complex"/>
    <property type="evidence" value="ECO:0007669"/>
    <property type="project" value="TreeGrafter"/>
</dbReference>
<dbReference type="SMART" id="SM00360">
    <property type="entry name" value="RRM"/>
    <property type="match status" value="2"/>
</dbReference>
<gene>
    <name evidence="4" type="ORF">LAQU0_S07e01024g</name>
</gene>
<feature type="compositionally biased region" description="Polar residues" evidence="2">
    <location>
        <begin position="139"/>
        <end position="148"/>
    </location>
</feature>
<evidence type="ECO:0000256" key="1">
    <source>
        <dbReference type="PROSITE-ProRule" id="PRU00176"/>
    </source>
</evidence>
<keyword evidence="5" id="KW-1185">Reference proteome</keyword>
<dbReference type="InterPro" id="IPR035979">
    <property type="entry name" value="RBD_domain_sf"/>
</dbReference>